<name>A0A381S0W8_9ZZZZ</name>
<evidence type="ECO:0000313" key="1">
    <source>
        <dbReference type="EMBL" id="SUZ97722.1"/>
    </source>
</evidence>
<gene>
    <name evidence="1" type="ORF">METZ01_LOCUS50576</name>
</gene>
<dbReference type="AlphaFoldDB" id="A0A381S0W8"/>
<organism evidence="1">
    <name type="scientific">marine metagenome</name>
    <dbReference type="NCBI Taxonomy" id="408172"/>
    <lineage>
        <taxon>unclassified sequences</taxon>
        <taxon>metagenomes</taxon>
        <taxon>ecological metagenomes</taxon>
    </lineage>
</organism>
<proteinExistence type="predicted"/>
<sequence length="220" mass="24097">MSLIPWSSALGTVGFGVQGGQSIFDASSKSSKDGVDLTTSEFANPFSGGVYLYIDVIPFIDLEADISLSAKKYSFIFSPLAGYNDIGPYDFVWADFSIYLTAGKKIVGIGIPLLAKAKLFYGGGINMNTVTPVMDLDFMEDILGEDLTNDPANFSVSEKDLIDFLENNQVKTNGFHIQSGLQFKVLMLDTFLFYRHTFAKDVIPGQDHFGSLNLRMGMGF</sequence>
<accession>A0A381S0W8</accession>
<protein>
    <recommendedName>
        <fullName evidence="2">Outer membrane protein beta-barrel domain-containing protein</fullName>
    </recommendedName>
</protein>
<dbReference type="EMBL" id="UINC01002535">
    <property type="protein sequence ID" value="SUZ97722.1"/>
    <property type="molecule type" value="Genomic_DNA"/>
</dbReference>
<reference evidence="1" key="1">
    <citation type="submission" date="2018-05" db="EMBL/GenBank/DDBJ databases">
        <authorList>
            <person name="Lanie J.A."/>
            <person name="Ng W.-L."/>
            <person name="Kazmierczak K.M."/>
            <person name="Andrzejewski T.M."/>
            <person name="Davidsen T.M."/>
            <person name="Wayne K.J."/>
            <person name="Tettelin H."/>
            <person name="Glass J.I."/>
            <person name="Rusch D."/>
            <person name="Podicherti R."/>
            <person name="Tsui H.-C.T."/>
            <person name="Winkler M.E."/>
        </authorList>
    </citation>
    <scope>NUCLEOTIDE SEQUENCE</scope>
</reference>
<evidence type="ECO:0008006" key="2">
    <source>
        <dbReference type="Google" id="ProtNLM"/>
    </source>
</evidence>